<comment type="caution">
    <text evidence="1">The sequence shown here is derived from an EMBL/GenBank/DDBJ whole genome shotgun (WGS) entry which is preliminary data.</text>
</comment>
<name>A0A8H4KKQ7_9HYPO</name>
<accession>A0A8H4KKQ7</accession>
<sequence length="207" mass="23188">MVHSGAEAAEFHRKAARSLVNTVAALDIPTGGLLTFLRNQLSMYDVFACTTSFDTANIQDAIAPNLDDDTVLFNKYLSLLHDVTLCSGQLMEVGTRDWRAEFERARGETLMATGRLPINSASDRRDFIRPVDIHHNAALLYIARRLGHGTEMEAIVAGIYKKISEATGFRHFSDVLSFLEEFWAGGEPDWRQMAKQWENSGRRILAV</sequence>
<dbReference type="Proteomes" id="UP000554235">
    <property type="component" value="Unassembled WGS sequence"/>
</dbReference>
<gene>
    <name evidence="1" type="ORF">FALBO_16325</name>
</gene>
<dbReference type="AlphaFoldDB" id="A0A8H4KKQ7"/>
<reference evidence="1 2" key="1">
    <citation type="submission" date="2020-01" db="EMBL/GenBank/DDBJ databases">
        <title>Identification and distribution of gene clusters putatively required for synthesis of sphingolipid metabolism inhibitors in phylogenetically diverse species of the filamentous fungus Fusarium.</title>
        <authorList>
            <person name="Kim H.-S."/>
            <person name="Busman M."/>
            <person name="Brown D.W."/>
            <person name="Divon H."/>
            <person name="Uhlig S."/>
            <person name="Proctor R.H."/>
        </authorList>
    </citation>
    <scope>NUCLEOTIDE SEQUENCE [LARGE SCALE GENOMIC DNA]</scope>
    <source>
        <strain evidence="1 2">NRRL 20459</strain>
    </source>
</reference>
<dbReference type="OrthoDB" id="3251668at2759"/>
<proteinExistence type="predicted"/>
<dbReference type="EMBL" id="JAADYS010003046">
    <property type="protein sequence ID" value="KAF4451444.1"/>
    <property type="molecule type" value="Genomic_DNA"/>
</dbReference>
<evidence type="ECO:0000313" key="1">
    <source>
        <dbReference type="EMBL" id="KAF4451444.1"/>
    </source>
</evidence>
<organism evidence="1 2">
    <name type="scientific">Fusarium albosuccineum</name>
    <dbReference type="NCBI Taxonomy" id="1237068"/>
    <lineage>
        <taxon>Eukaryota</taxon>
        <taxon>Fungi</taxon>
        <taxon>Dikarya</taxon>
        <taxon>Ascomycota</taxon>
        <taxon>Pezizomycotina</taxon>
        <taxon>Sordariomycetes</taxon>
        <taxon>Hypocreomycetidae</taxon>
        <taxon>Hypocreales</taxon>
        <taxon>Nectriaceae</taxon>
        <taxon>Fusarium</taxon>
        <taxon>Fusarium decemcellulare species complex</taxon>
    </lineage>
</organism>
<protein>
    <submittedName>
        <fullName evidence="1">Uncharacterized protein</fullName>
    </submittedName>
</protein>
<evidence type="ECO:0000313" key="2">
    <source>
        <dbReference type="Proteomes" id="UP000554235"/>
    </source>
</evidence>
<keyword evidence="2" id="KW-1185">Reference proteome</keyword>